<dbReference type="PANTHER" id="PTHR40396">
    <property type="entry name" value="ATPASE-LIKE PROTEIN"/>
    <property type="match status" value="1"/>
</dbReference>
<reference evidence="2 3" key="1">
    <citation type="submission" date="2016-10" db="EMBL/GenBank/DDBJ databases">
        <authorList>
            <person name="de Groot N.N."/>
        </authorList>
    </citation>
    <scope>NUCLEOTIDE SEQUENCE [LARGE SCALE GENOMIC DNA]</scope>
    <source>
        <strain evidence="2 3">DSM 14045</strain>
    </source>
</reference>
<proteinExistence type="predicted"/>
<gene>
    <name evidence="2" type="ORF">SAMN02910414_02004</name>
</gene>
<dbReference type="GO" id="GO:0005524">
    <property type="term" value="F:ATP binding"/>
    <property type="evidence" value="ECO:0007669"/>
    <property type="project" value="InterPro"/>
</dbReference>
<dbReference type="EMBL" id="FNPG01000025">
    <property type="protein sequence ID" value="SDY63298.1"/>
    <property type="molecule type" value="Genomic_DNA"/>
</dbReference>
<dbReference type="InterPro" id="IPR003959">
    <property type="entry name" value="ATPase_AAA_core"/>
</dbReference>
<organism evidence="2 3">
    <name type="scientific">Lachnobacterium bovis DSM 14045</name>
    <dbReference type="NCBI Taxonomy" id="1122142"/>
    <lineage>
        <taxon>Bacteria</taxon>
        <taxon>Bacillati</taxon>
        <taxon>Bacillota</taxon>
        <taxon>Clostridia</taxon>
        <taxon>Lachnospirales</taxon>
        <taxon>Lachnospiraceae</taxon>
        <taxon>Lachnobacterium</taxon>
    </lineage>
</organism>
<dbReference type="Proteomes" id="UP000183918">
    <property type="component" value="Unassembled WGS sequence"/>
</dbReference>
<sequence length="397" mass="45380">MLVEFCIKNYKSFKQEAAIDLSATKMTEFSNTLIINGSEKLLPISVLFGPNASGKSTVFEAYKFMTDMVGGKFLLEKGNTFTQKPFLFDSYYKERETVFEVYFMLDDDSRARVFNYGFAILKNKIVAEWLNVKARTTKNYRIVFSRKGNELYRSVLSHADHEMIQNIITDDMLIATAAKILKISSLEGIYDFFQKNEFASEDIGTEFSSKDLSKEFIDDKEFLGKMLETFRTFDKTITGLRVDKNLEKKVLFTHQKSGSNGSIEIPMEMESRGVRKVFSLFPKIHKVLSTGGVLFIDEIDSGLHTFLVRSFIKCLTDKSFNAKQAQFIFTTNDVCQLSNDILRRDEIWFVEKDKNGSSSMFSLADIVDEYGIGIRKDESFSKNYLAGKYGAVPDTLE</sequence>
<evidence type="ECO:0000313" key="2">
    <source>
        <dbReference type="EMBL" id="SDY63298.1"/>
    </source>
</evidence>
<dbReference type="Gene3D" id="3.40.50.300">
    <property type="entry name" value="P-loop containing nucleotide triphosphate hydrolases"/>
    <property type="match status" value="1"/>
</dbReference>
<dbReference type="RefSeq" id="WP_074718581.1">
    <property type="nucleotide sequence ID" value="NZ_FNPG01000025.1"/>
</dbReference>
<name>A0A1H3LH58_9FIRM</name>
<protein>
    <recommendedName>
        <fullName evidence="1">ATPase AAA-type core domain-containing protein</fullName>
    </recommendedName>
</protein>
<dbReference type="PANTHER" id="PTHR40396:SF1">
    <property type="entry name" value="ATPASE AAA-TYPE CORE DOMAIN-CONTAINING PROTEIN"/>
    <property type="match status" value="1"/>
</dbReference>
<dbReference type="OrthoDB" id="9809324at2"/>
<accession>A0A1H3LH58</accession>
<evidence type="ECO:0000259" key="1">
    <source>
        <dbReference type="Pfam" id="PF13304"/>
    </source>
</evidence>
<feature type="domain" description="ATPase AAA-type core" evidence="1">
    <location>
        <begin position="44"/>
        <end position="331"/>
    </location>
</feature>
<dbReference type="STRING" id="1122142.SAMN02910414_02004"/>
<keyword evidence="3" id="KW-1185">Reference proteome</keyword>
<dbReference type="InterPro" id="IPR027417">
    <property type="entry name" value="P-loop_NTPase"/>
</dbReference>
<dbReference type="AlphaFoldDB" id="A0A1H3LH58"/>
<dbReference type="Pfam" id="PF13304">
    <property type="entry name" value="AAA_21"/>
    <property type="match status" value="1"/>
</dbReference>
<dbReference type="SUPFAM" id="SSF52540">
    <property type="entry name" value="P-loop containing nucleoside triphosphate hydrolases"/>
    <property type="match status" value="1"/>
</dbReference>
<dbReference type="GO" id="GO:0016887">
    <property type="term" value="F:ATP hydrolysis activity"/>
    <property type="evidence" value="ECO:0007669"/>
    <property type="project" value="InterPro"/>
</dbReference>
<evidence type="ECO:0000313" key="3">
    <source>
        <dbReference type="Proteomes" id="UP000183918"/>
    </source>
</evidence>